<feature type="compositionally biased region" description="Basic and acidic residues" evidence="1">
    <location>
        <begin position="29"/>
        <end position="45"/>
    </location>
</feature>
<dbReference type="AlphaFoldDB" id="A0A4R2PPG7"/>
<reference evidence="3 4" key="1">
    <citation type="submission" date="2019-03" db="EMBL/GenBank/DDBJ databases">
        <title>Genomic Encyclopedia of Type Strains, Phase IV (KMG-IV): sequencing the most valuable type-strain genomes for metagenomic binning, comparative biology and taxonomic classification.</title>
        <authorList>
            <person name="Goeker M."/>
        </authorList>
    </citation>
    <scope>NUCLEOTIDE SEQUENCE [LARGE SCALE GENOMIC DNA]</scope>
    <source>
        <strain evidence="3 4">DSM 2132</strain>
    </source>
</reference>
<sequence>MRAMRNSVAALVAAGVLAGVTAPAMAQDNAKDRGASDRETSDRAAGEAPASTRAGADIPVEVRLSRFWEKNVDRLNVIEQRLEERFRDHALNERRPNSSVFRLNEARTAGTEWANERLIDKAENYTVTNLVTRLVQHNLDRAGIEPEGTIRVTIDRINLTNADLAVLNGATNWVKGRFALVGPDGEVAQDIKVSTNFVANPTVDQAYDGPEYAFWAFDETTRVGPVLSQFVEEGLEKMYPEHKDAIHGPVLVQPILSAPTQTFFRN</sequence>
<proteinExistence type="predicted"/>
<accession>A0A4R2PPG7</accession>
<evidence type="ECO:0000256" key="1">
    <source>
        <dbReference type="SAM" id="MobiDB-lite"/>
    </source>
</evidence>
<keyword evidence="4" id="KW-1185">Reference proteome</keyword>
<feature type="signal peptide" evidence="2">
    <location>
        <begin position="1"/>
        <end position="26"/>
    </location>
</feature>
<organism evidence="3 4">
    <name type="scientific">Rhodothalassium salexigens DSM 2132</name>
    <dbReference type="NCBI Taxonomy" id="1188247"/>
    <lineage>
        <taxon>Bacteria</taxon>
        <taxon>Pseudomonadati</taxon>
        <taxon>Pseudomonadota</taxon>
        <taxon>Alphaproteobacteria</taxon>
        <taxon>Rhodothalassiales</taxon>
        <taxon>Rhodothalassiaceae</taxon>
        <taxon>Rhodothalassium</taxon>
    </lineage>
</organism>
<evidence type="ECO:0000256" key="2">
    <source>
        <dbReference type="SAM" id="SignalP"/>
    </source>
</evidence>
<evidence type="ECO:0000313" key="4">
    <source>
        <dbReference type="Proteomes" id="UP000295399"/>
    </source>
</evidence>
<comment type="caution">
    <text evidence="3">The sequence shown here is derived from an EMBL/GenBank/DDBJ whole genome shotgun (WGS) entry which is preliminary data.</text>
</comment>
<evidence type="ECO:0008006" key="5">
    <source>
        <dbReference type="Google" id="ProtNLM"/>
    </source>
</evidence>
<feature type="region of interest" description="Disordered" evidence="1">
    <location>
        <begin position="27"/>
        <end position="53"/>
    </location>
</feature>
<dbReference type="Proteomes" id="UP000295399">
    <property type="component" value="Unassembled WGS sequence"/>
</dbReference>
<dbReference type="EMBL" id="SLXO01000002">
    <property type="protein sequence ID" value="TCP37669.1"/>
    <property type="molecule type" value="Genomic_DNA"/>
</dbReference>
<name>A0A4R2PPG7_RHOSA</name>
<dbReference type="InParanoid" id="A0A4R2PPG7"/>
<dbReference type="RefSeq" id="WP_132707277.1">
    <property type="nucleotide sequence ID" value="NZ_JACIGF010000002.1"/>
</dbReference>
<keyword evidence="2" id="KW-0732">Signal</keyword>
<feature type="chain" id="PRO_5020429875" description="Lipoprotein" evidence="2">
    <location>
        <begin position="27"/>
        <end position="266"/>
    </location>
</feature>
<dbReference type="OrthoDB" id="8481941at2"/>
<evidence type="ECO:0000313" key="3">
    <source>
        <dbReference type="EMBL" id="TCP37669.1"/>
    </source>
</evidence>
<protein>
    <recommendedName>
        <fullName evidence="5">Lipoprotein</fullName>
    </recommendedName>
</protein>
<gene>
    <name evidence="3" type="ORF">EV659_10275</name>
</gene>